<evidence type="ECO:0000256" key="10">
    <source>
        <dbReference type="SAM" id="MobiDB-lite"/>
    </source>
</evidence>
<dbReference type="InterPro" id="IPR036390">
    <property type="entry name" value="WH_DNA-bd_sf"/>
</dbReference>
<dbReference type="Gene3D" id="1.10.10.10">
    <property type="entry name" value="Winged helix-like DNA-binding domain superfamily/Winged helix DNA-binding domain"/>
    <property type="match status" value="1"/>
</dbReference>
<evidence type="ECO:0000256" key="8">
    <source>
        <dbReference type="ARBA" id="ARBA00034770"/>
    </source>
</evidence>
<reference evidence="12" key="2">
    <citation type="submission" date="2025-08" db="UniProtKB">
        <authorList>
            <consortium name="Ensembl"/>
        </authorList>
    </citation>
    <scope>IDENTIFICATION</scope>
</reference>
<sequence>MPVLPSQDMSTRFKEEWINLPEVSDSLNVSVQLDDSLTSLQWLQNYSILSASLASLPGSTCQPYHLSWQSQPHSKVSDSPHSPSAGETAATGMPQSTGNPITSRASADRTRYSLLLQTVHNNDHQIPVPARSAEEVDYMTNHQVKPPYSYATMICMAMRASKQNKITLSAIYNWIKENFCYYRHAEPSWQNSIRHNLSLNKCFVKVPRRKDEPGKGGFWQIDSQHADLSVDGVFRRRRMPATHFYTQKNSKNHQSSQNRITQNHHLDRTQAHRRVSQRGAGAGHKPLRGGTKWATVHKSTLLTSNLREPEVLKGELDWAMVFDDILNGNSNDIDNLDMNLAVNTPGWEMELSHQESQGPGCHPGTWQGDGDHQHTHWSTGMNHDTTGGYSVDEVQQHLNLTGRQQQRISLAVQPQRHQEHQELTQFPEEQHRHPWEELKEEVPEVPITLDYTLNYCECFFTRMQPWGQ</sequence>
<name>A0AAY5KCF1_ESOLU</name>
<keyword evidence="7 9" id="KW-0539">Nucleus</keyword>
<protein>
    <recommendedName>
        <fullName evidence="11">Fork-head domain-containing protein</fullName>
    </recommendedName>
</protein>
<dbReference type="SUPFAM" id="SSF46785">
    <property type="entry name" value="Winged helix' DNA-binding domain"/>
    <property type="match status" value="1"/>
</dbReference>
<dbReference type="GO" id="GO:0001947">
    <property type="term" value="P:heart looping"/>
    <property type="evidence" value="ECO:0007669"/>
    <property type="project" value="UniProtKB-ARBA"/>
</dbReference>
<feature type="domain" description="Fork-head" evidence="11">
    <location>
        <begin position="145"/>
        <end position="239"/>
    </location>
</feature>
<dbReference type="GO" id="GO:0003146">
    <property type="term" value="P:heart jogging"/>
    <property type="evidence" value="ECO:0007669"/>
    <property type="project" value="UniProtKB-ARBA"/>
</dbReference>
<dbReference type="PROSITE" id="PS00657">
    <property type="entry name" value="FORK_HEAD_1"/>
    <property type="match status" value="1"/>
</dbReference>
<feature type="region of interest" description="Disordered" evidence="10">
    <location>
        <begin position="352"/>
        <end position="389"/>
    </location>
</feature>
<dbReference type="InterPro" id="IPR047512">
    <property type="entry name" value="FH_FOXJ1"/>
</dbReference>
<dbReference type="PROSITE" id="PS00658">
    <property type="entry name" value="FORK_HEAD_2"/>
    <property type="match status" value="1"/>
</dbReference>
<feature type="region of interest" description="Disordered" evidence="10">
    <location>
        <begin position="70"/>
        <end position="104"/>
    </location>
</feature>
<dbReference type="CDD" id="cd20023">
    <property type="entry name" value="FH_FOXJ1"/>
    <property type="match status" value="1"/>
</dbReference>
<evidence type="ECO:0000256" key="9">
    <source>
        <dbReference type="PROSITE-ProRule" id="PRU00089"/>
    </source>
</evidence>
<keyword evidence="6" id="KW-0804">Transcription</keyword>
<dbReference type="InterPro" id="IPR030456">
    <property type="entry name" value="TF_fork_head_CS_2"/>
</dbReference>
<evidence type="ECO:0000313" key="13">
    <source>
        <dbReference type="Proteomes" id="UP000265140"/>
    </source>
</evidence>
<feature type="DNA-binding region" description="Fork-head" evidence="9">
    <location>
        <begin position="145"/>
        <end position="239"/>
    </location>
</feature>
<keyword evidence="4 9" id="KW-0238">DNA-binding</keyword>
<feature type="compositionally biased region" description="Polar residues" evidence="10">
    <location>
        <begin position="376"/>
        <end position="388"/>
    </location>
</feature>
<evidence type="ECO:0000256" key="1">
    <source>
        <dbReference type="ARBA" id="ARBA00004123"/>
    </source>
</evidence>
<keyword evidence="3" id="KW-0805">Transcription regulation</keyword>
<evidence type="ECO:0000256" key="3">
    <source>
        <dbReference type="ARBA" id="ARBA00023015"/>
    </source>
</evidence>
<organism evidence="12 13">
    <name type="scientific">Esox lucius</name>
    <name type="common">Northern pike</name>
    <dbReference type="NCBI Taxonomy" id="8010"/>
    <lineage>
        <taxon>Eukaryota</taxon>
        <taxon>Metazoa</taxon>
        <taxon>Chordata</taxon>
        <taxon>Craniata</taxon>
        <taxon>Vertebrata</taxon>
        <taxon>Euteleostomi</taxon>
        <taxon>Actinopterygii</taxon>
        <taxon>Neopterygii</taxon>
        <taxon>Teleostei</taxon>
        <taxon>Protacanthopterygii</taxon>
        <taxon>Esociformes</taxon>
        <taxon>Esocidae</taxon>
        <taxon>Esox</taxon>
    </lineage>
</organism>
<proteinExistence type="inferred from homology"/>
<dbReference type="GO" id="GO:0000978">
    <property type="term" value="F:RNA polymerase II cis-regulatory region sequence-specific DNA binding"/>
    <property type="evidence" value="ECO:0007669"/>
    <property type="project" value="TreeGrafter"/>
</dbReference>
<dbReference type="PANTHER" id="PTHR46805:SF3">
    <property type="entry name" value="FORKHEAD BOX PROTEIN J1-B"/>
    <property type="match status" value="1"/>
</dbReference>
<dbReference type="InterPro" id="IPR036388">
    <property type="entry name" value="WH-like_DNA-bd_sf"/>
</dbReference>
<keyword evidence="13" id="KW-1185">Reference proteome</keyword>
<dbReference type="InterPro" id="IPR047513">
    <property type="entry name" value="FOXJ1"/>
</dbReference>
<evidence type="ECO:0000256" key="5">
    <source>
        <dbReference type="ARBA" id="ARBA00023159"/>
    </source>
</evidence>
<evidence type="ECO:0000256" key="6">
    <source>
        <dbReference type="ARBA" id="ARBA00023163"/>
    </source>
</evidence>
<feature type="compositionally biased region" description="Polar residues" evidence="10">
    <location>
        <begin position="93"/>
        <end position="104"/>
    </location>
</feature>
<dbReference type="SMART" id="SM00339">
    <property type="entry name" value="FH"/>
    <property type="match status" value="1"/>
</dbReference>
<dbReference type="GeneID" id="105013381"/>
<reference evidence="12" key="3">
    <citation type="submission" date="2025-09" db="UniProtKB">
        <authorList>
            <consortium name="Ensembl"/>
        </authorList>
    </citation>
    <scope>IDENTIFICATION</scope>
</reference>
<evidence type="ECO:0000256" key="7">
    <source>
        <dbReference type="ARBA" id="ARBA00023242"/>
    </source>
</evidence>
<reference evidence="12 13" key="1">
    <citation type="submission" date="2020-02" db="EMBL/GenBank/DDBJ databases">
        <title>Esox lucius (northern pike) genome, fEsoLuc1, primary haplotype.</title>
        <authorList>
            <person name="Myers G."/>
            <person name="Karagic N."/>
            <person name="Meyer A."/>
            <person name="Pippel M."/>
            <person name="Reichard M."/>
            <person name="Winkler S."/>
            <person name="Tracey A."/>
            <person name="Sims Y."/>
            <person name="Howe K."/>
            <person name="Rhie A."/>
            <person name="Formenti G."/>
            <person name="Durbin R."/>
            <person name="Fedrigo O."/>
            <person name="Jarvis E.D."/>
        </authorList>
    </citation>
    <scope>NUCLEOTIDE SEQUENCE [LARGE SCALE GENOMIC DNA]</scope>
</reference>
<feature type="compositionally biased region" description="Polar residues" evidence="10">
    <location>
        <begin position="70"/>
        <end position="82"/>
    </location>
</feature>
<dbReference type="PRINTS" id="PR00053">
    <property type="entry name" value="FORKHEAD"/>
</dbReference>
<evidence type="ECO:0000256" key="4">
    <source>
        <dbReference type="ARBA" id="ARBA00023125"/>
    </source>
</evidence>
<dbReference type="PROSITE" id="PS50039">
    <property type="entry name" value="FORK_HEAD_3"/>
    <property type="match status" value="1"/>
</dbReference>
<keyword evidence="2" id="KW-0970">Cilium biogenesis/degradation</keyword>
<dbReference type="InterPro" id="IPR018122">
    <property type="entry name" value="TF_fork_head_CS_1"/>
</dbReference>
<dbReference type="FunFam" id="1.10.10.10:FF:000030">
    <property type="entry name" value="Forkhead box protein K2"/>
    <property type="match status" value="1"/>
</dbReference>
<dbReference type="PANTHER" id="PTHR46805">
    <property type="entry name" value="FORKHEAD BOX PROTEIN J1"/>
    <property type="match status" value="1"/>
</dbReference>
<dbReference type="GO" id="GO:0005634">
    <property type="term" value="C:nucleus"/>
    <property type="evidence" value="ECO:0007669"/>
    <property type="project" value="UniProtKB-SubCell"/>
</dbReference>
<dbReference type="InterPro" id="IPR001766">
    <property type="entry name" value="Fork_head_dom"/>
</dbReference>
<comment type="similarity">
    <text evidence="8">Belongs to the FOXJ1 family.</text>
</comment>
<dbReference type="GO" id="GO:0000981">
    <property type="term" value="F:DNA-binding transcription factor activity, RNA polymerase II-specific"/>
    <property type="evidence" value="ECO:0007669"/>
    <property type="project" value="TreeGrafter"/>
</dbReference>
<comment type="subcellular location">
    <subcellularLocation>
        <location evidence="1 9">Nucleus</location>
    </subcellularLocation>
</comment>
<dbReference type="RefSeq" id="XP_019906431.2">
    <property type="nucleotide sequence ID" value="XM_020050872.3"/>
</dbReference>
<keyword evidence="5" id="KW-0010">Activator</keyword>
<dbReference type="AlphaFoldDB" id="A0AAY5KCF1"/>
<dbReference type="GeneTree" id="ENSGT00940000164514"/>
<dbReference type="GO" id="GO:0060271">
    <property type="term" value="P:cilium assembly"/>
    <property type="evidence" value="ECO:0007669"/>
    <property type="project" value="UniProtKB-ARBA"/>
</dbReference>
<dbReference type="Ensembl" id="ENSELUT00000092334.1">
    <property type="protein sequence ID" value="ENSELUP00000085900.1"/>
    <property type="gene ID" value="ENSELUG00000036575.1"/>
</dbReference>
<dbReference type="RefSeq" id="XP_019906430.2">
    <property type="nucleotide sequence ID" value="XM_020050871.3"/>
</dbReference>
<dbReference type="Proteomes" id="UP000265140">
    <property type="component" value="Chromosome 11"/>
</dbReference>
<dbReference type="Pfam" id="PF00250">
    <property type="entry name" value="Forkhead"/>
    <property type="match status" value="1"/>
</dbReference>
<accession>A0AAY5KCF1</accession>
<evidence type="ECO:0000256" key="2">
    <source>
        <dbReference type="ARBA" id="ARBA00022794"/>
    </source>
</evidence>
<evidence type="ECO:0000313" key="12">
    <source>
        <dbReference type="Ensembl" id="ENSELUP00000085900.1"/>
    </source>
</evidence>
<evidence type="ECO:0000259" key="11">
    <source>
        <dbReference type="PROSITE" id="PS50039"/>
    </source>
</evidence>